<dbReference type="OrthoDB" id="9967864at2"/>
<dbReference type="RefSeq" id="WP_124996257.1">
    <property type="nucleotide sequence ID" value="NZ_RQXT01000004.1"/>
</dbReference>
<comment type="caution">
    <text evidence="1">The sequence shown here is derived from an EMBL/GenBank/DDBJ whole genome shotgun (WGS) entry which is preliminary data.</text>
</comment>
<evidence type="ECO:0000313" key="1">
    <source>
        <dbReference type="EMBL" id="RRI05845.1"/>
    </source>
</evidence>
<gene>
    <name evidence="1" type="ORF">EH240_04690</name>
</gene>
<dbReference type="AlphaFoldDB" id="A0A3P3G4R0"/>
<keyword evidence="2" id="KW-1185">Reference proteome</keyword>
<organism evidence="1 2">
    <name type="scientific">Mesorhizobium tamadayense</name>
    <dbReference type="NCBI Taxonomy" id="425306"/>
    <lineage>
        <taxon>Bacteria</taxon>
        <taxon>Pseudomonadati</taxon>
        <taxon>Pseudomonadota</taxon>
        <taxon>Alphaproteobacteria</taxon>
        <taxon>Hyphomicrobiales</taxon>
        <taxon>Phyllobacteriaceae</taxon>
        <taxon>Mesorhizobium</taxon>
    </lineage>
</organism>
<name>A0A3P3G4R0_9HYPH</name>
<dbReference type="Proteomes" id="UP000273786">
    <property type="component" value="Unassembled WGS sequence"/>
</dbReference>
<evidence type="ECO:0000313" key="2">
    <source>
        <dbReference type="Proteomes" id="UP000273786"/>
    </source>
</evidence>
<protein>
    <submittedName>
        <fullName evidence="1">Uncharacterized protein</fullName>
    </submittedName>
</protein>
<dbReference type="EMBL" id="RQXT01000004">
    <property type="protein sequence ID" value="RRI05845.1"/>
    <property type="molecule type" value="Genomic_DNA"/>
</dbReference>
<proteinExistence type="predicted"/>
<sequence>MTFTQAAAAFNHDRIGESPVRTLSPGVVAQMTRFGLTPKVLVNHWGLRSPLIRSDLPESGNDPTEMRRAGRVASQTVAAESPSESAALSRHADFSAIMAPAC</sequence>
<reference evidence="1 2" key="1">
    <citation type="submission" date="2018-11" db="EMBL/GenBank/DDBJ databases">
        <title>the genome of Mesorhizobium tamadayense DSM 28320.</title>
        <authorList>
            <person name="Gao J."/>
        </authorList>
    </citation>
    <scope>NUCLEOTIDE SEQUENCE [LARGE SCALE GENOMIC DNA]</scope>
    <source>
        <strain evidence="1 2">DSM 28320</strain>
    </source>
</reference>
<accession>A0A3P3G4R0</accession>